<dbReference type="InterPro" id="IPR019793">
    <property type="entry name" value="Peroxidases_heam-ligand_BS"/>
</dbReference>
<feature type="binding site" evidence="16">
    <location>
        <position position="152"/>
    </location>
    <ligand>
        <name>substrate</name>
    </ligand>
</feature>
<dbReference type="Gene3D" id="1.10.420.10">
    <property type="entry name" value="Peroxidase, domain 2"/>
    <property type="match status" value="1"/>
</dbReference>
<dbReference type="CDD" id="cd00693">
    <property type="entry name" value="secretory_peroxidase"/>
    <property type="match status" value="1"/>
</dbReference>
<dbReference type="InterPro" id="IPR002016">
    <property type="entry name" value="Haem_peroxidase"/>
</dbReference>
<feature type="disulfide bond" evidence="18">
    <location>
        <begin position="27"/>
        <end position="106"/>
    </location>
</feature>
<dbReference type="PANTHER" id="PTHR31517:SF59">
    <property type="entry name" value="PEROXIDASE"/>
    <property type="match status" value="1"/>
</dbReference>
<feature type="binding site" evidence="17">
    <location>
        <position position="244"/>
    </location>
    <ligand>
        <name>Ca(2+)</name>
        <dbReference type="ChEBI" id="CHEBI:29108"/>
        <label>2</label>
    </ligand>
</feature>
<dbReference type="FunFam" id="1.10.520.10:FF:000001">
    <property type="entry name" value="Peroxidase"/>
    <property type="match status" value="1"/>
</dbReference>
<dbReference type="GO" id="GO:0046872">
    <property type="term" value="F:metal ion binding"/>
    <property type="evidence" value="ECO:0007669"/>
    <property type="project" value="UniProtKB-UniRule"/>
</dbReference>
<dbReference type="PRINTS" id="PR00461">
    <property type="entry name" value="PLPEROXIDASE"/>
</dbReference>
<evidence type="ECO:0000256" key="1">
    <source>
        <dbReference type="ARBA" id="ARBA00000189"/>
    </source>
</evidence>
<keyword evidence="13 18" id="KW-1015">Disulfide bond</keyword>
<comment type="cofactor">
    <cofactor evidence="17 19">
        <name>Ca(2+)</name>
        <dbReference type="ChEBI" id="CHEBI:29108"/>
    </cofactor>
    <text evidence="17 19">Binds 2 calcium ions per subunit.</text>
</comment>
<name>A0A218WK29_PUNGR</name>
<keyword evidence="5 19" id="KW-0964">Secreted</keyword>
<comment type="similarity">
    <text evidence="19">Belongs to the peroxidase family. Classical plant (class III) peroxidase subfamily.</text>
</comment>
<feature type="signal peptide" evidence="19">
    <location>
        <begin position="1"/>
        <end position="16"/>
    </location>
</feature>
<dbReference type="GO" id="GO:0005576">
    <property type="term" value="C:extracellular region"/>
    <property type="evidence" value="ECO:0007669"/>
    <property type="project" value="UniProtKB-SubCell"/>
</dbReference>
<feature type="domain" description="Plant heme peroxidase family profile" evidence="20">
    <location>
        <begin position="17"/>
        <end position="324"/>
    </location>
</feature>
<evidence type="ECO:0000256" key="10">
    <source>
        <dbReference type="ARBA" id="ARBA00022837"/>
    </source>
</evidence>
<keyword evidence="10 17" id="KW-0106">Calcium</keyword>
<evidence type="ECO:0000256" key="6">
    <source>
        <dbReference type="ARBA" id="ARBA00022559"/>
    </source>
</evidence>
<keyword evidence="11 19" id="KW-0560">Oxidoreductase</keyword>
<evidence type="ECO:0000256" key="18">
    <source>
        <dbReference type="PIRSR" id="PIRSR600823-5"/>
    </source>
</evidence>
<accession>A0A218WK29</accession>
<protein>
    <recommendedName>
        <fullName evidence="4 19">Peroxidase</fullName>
        <ecNumber evidence="4 19">1.11.1.7</ecNumber>
    </recommendedName>
</protein>
<comment type="subcellular location">
    <subcellularLocation>
        <location evidence="19">Secreted</location>
    </subcellularLocation>
</comment>
<dbReference type="Proteomes" id="UP000197138">
    <property type="component" value="Unassembled WGS sequence"/>
</dbReference>
<dbReference type="PANTHER" id="PTHR31517">
    <property type="match status" value="1"/>
</dbReference>
<evidence type="ECO:0000256" key="15">
    <source>
        <dbReference type="PIRSR" id="PIRSR600823-1"/>
    </source>
</evidence>
<evidence type="ECO:0000313" key="22">
    <source>
        <dbReference type="Proteomes" id="UP000197138"/>
    </source>
</evidence>
<dbReference type="EMBL" id="MTKT01003953">
    <property type="protein sequence ID" value="OWM73155.1"/>
    <property type="molecule type" value="Genomic_DNA"/>
</dbReference>
<feature type="binding site" description="axial binding residue" evidence="17">
    <location>
        <position position="182"/>
    </location>
    <ligand>
        <name>heme b</name>
        <dbReference type="ChEBI" id="CHEBI:60344"/>
    </ligand>
    <ligandPart>
        <name>Fe</name>
        <dbReference type="ChEBI" id="CHEBI:18248"/>
    </ligandPart>
</feature>
<keyword evidence="6 19" id="KW-0575">Peroxidase</keyword>
<feature type="binding site" evidence="17">
    <location>
        <position position="59"/>
    </location>
    <ligand>
        <name>Ca(2+)</name>
        <dbReference type="ChEBI" id="CHEBI:29108"/>
        <label>1</label>
    </ligand>
</feature>
<dbReference type="PROSITE" id="PS00435">
    <property type="entry name" value="PEROXIDASE_1"/>
    <property type="match status" value="1"/>
</dbReference>
<reference evidence="22" key="1">
    <citation type="journal article" date="2017" name="Plant J.">
        <title>The pomegranate (Punica granatum L.) genome and the genomics of punicalagin biosynthesis.</title>
        <authorList>
            <person name="Qin G."/>
            <person name="Xu C."/>
            <person name="Ming R."/>
            <person name="Tang H."/>
            <person name="Guyot R."/>
            <person name="Kramer E.M."/>
            <person name="Hu Y."/>
            <person name="Yi X."/>
            <person name="Qi Y."/>
            <person name="Xu X."/>
            <person name="Gao Z."/>
            <person name="Pan H."/>
            <person name="Jian J."/>
            <person name="Tian Y."/>
            <person name="Yue Z."/>
            <person name="Xu Y."/>
        </authorList>
    </citation>
    <scope>NUCLEOTIDE SEQUENCE [LARGE SCALE GENOMIC DNA]</scope>
    <source>
        <strain evidence="22">cv. Dabenzi</strain>
    </source>
</reference>
<evidence type="ECO:0000256" key="9">
    <source>
        <dbReference type="ARBA" id="ARBA00022729"/>
    </source>
</evidence>
<feature type="disulfide bond" evidence="18">
    <location>
        <begin position="112"/>
        <end position="320"/>
    </location>
</feature>
<organism evidence="21 22">
    <name type="scientific">Punica granatum</name>
    <name type="common">Pomegranate</name>
    <dbReference type="NCBI Taxonomy" id="22663"/>
    <lineage>
        <taxon>Eukaryota</taxon>
        <taxon>Viridiplantae</taxon>
        <taxon>Streptophyta</taxon>
        <taxon>Embryophyta</taxon>
        <taxon>Tracheophyta</taxon>
        <taxon>Spermatophyta</taxon>
        <taxon>Magnoliopsida</taxon>
        <taxon>eudicotyledons</taxon>
        <taxon>Gunneridae</taxon>
        <taxon>Pentapetalae</taxon>
        <taxon>rosids</taxon>
        <taxon>malvids</taxon>
        <taxon>Myrtales</taxon>
        <taxon>Lythraceae</taxon>
        <taxon>Punica</taxon>
    </lineage>
</organism>
<feature type="disulfide bond" evidence="18">
    <location>
        <begin position="60"/>
        <end position="65"/>
    </location>
</feature>
<comment type="similarity">
    <text evidence="3">Belongs to the peroxidase family. Ascorbate peroxidase subfamily.</text>
</comment>
<feature type="binding site" evidence="17">
    <location>
        <position position="64"/>
    </location>
    <ligand>
        <name>Ca(2+)</name>
        <dbReference type="ChEBI" id="CHEBI:29108"/>
        <label>1</label>
    </ligand>
</feature>
<dbReference type="AlphaFoldDB" id="A0A218WK29"/>
<evidence type="ECO:0000256" key="11">
    <source>
        <dbReference type="ARBA" id="ARBA00023002"/>
    </source>
</evidence>
<evidence type="ECO:0000256" key="8">
    <source>
        <dbReference type="ARBA" id="ARBA00022723"/>
    </source>
</evidence>
<dbReference type="FunFam" id="1.10.420.10:FF:000007">
    <property type="entry name" value="Peroxidase"/>
    <property type="match status" value="1"/>
</dbReference>
<dbReference type="PRINTS" id="PR00458">
    <property type="entry name" value="PEROXIDASE"/>
</dbReference>
<dbReference type="GO" id="GO:0042744">
    <property type="term" value="P:hydrogen peroxide catabolic process"/>
    <property type="evidence" value="ECO:0007669"/>
    <property type="project" value="UniProtKB-KW"/>
</dbReference>
<feature type="binding site" evidence="17">
    <location>
        <position position="62"/>
    </location>
    <ligand>
        <name>Ca(2+)</name>
        <dbReference type="ChEBI" id="CHEBI:29108"/>
        <label>1</label>
    </ligand>
</feature>
<keyword evidence="8 17" id="KW-0479">Metal-binding</keyword>
<evidence type="ECO:0000256" key="2">
    <source>
        <dbReference type="ARBA" id="ARBA00002322"/>
    </source>
</evidence>
<dbReference type="PROSITE" id="PS50873">
    <property type="entry name" value="PEROXIDASE_4"/>
    <property type="match status" value="1"/>
</dbReference>
<evidence type="ECO:0000256" key="19">
    <source>
        <dbReference type="RuleBase" id="RU362060"/>
    </source>
</evidence>
<comment type="caution">
    <text evidence="21">The sequence shown here is derived from an EMBL/GenBank/DDBJ whole genome shotgun (WGS) entry which is preliminary data.</text>
</comment>
<evidence type="ECO:0000256" key="4">
    <source>
        <dbReference type="ARBA" id="ARBA00012313"/>
    </source>
</evidence>
<evidence type="ECO:0000256" key="14">
    <source>
        <dbReference type="ARBA" id="ARBA00023324"/>
    </source>
</evidence>
<dbReference type="GO" id="GO:0140825">
    <property type="term" value="F:lactoperoxidase activity"/>
    <property type="evidence" value="ECO:0007669"/>
    <property type="project" value="UniProtKB-EC"/>
</dbReference>
<sequence length="328" mass="35383">MIFGFLLYLLPNLAMAELRVGFYNSTCPRAEAIIREVVQNRFKADRSITAAFLHMHFHDCFVRGCDASILIDSTPNKQSEKSAGPTLTVRGFEIIDEAKKALEAACPSTVSCADIITVATRDSVSLAGGPTYDIPTGRRDGLVSTPSDVNLPGPSFTVPQALQAFKSKGFTLTEMVVLLGGHTVGVAHCRSFQNRLSNFQGTGLPDPSQGTRLPDPSMDPALVSQLNKTCGSGTGGVDPTAFLDQGTSFIVDNQFYSQVLKKRGILQIDQELGLDKSSTGIVSKLAADNAEFQRSFARAMVKMGNVQVLTGNAGEIRKNCRVFNNQRQ</sequence>
<feature type="binding site" evidence="17">
    <location>
        <position position="252"/>
    </location>
    <ligand>
        <name>Ca(2+)</name>
        <dbReference type="ChEBI" id="CHEBI:29108"/>
        <label>2</label>
    </ligand>
</feature>
<keyword evidence="14 19" id="KW-0376">Hydrogen peroxide</keyword>
<feature type="binding site" evidence="17">
    <location>
        <position position="66"/>
    </location>
    <ligand>
        <name>Ca(2+)</name>
        <dbReference type="ChEBI" id="CHEBI:29108"/>
        <label>1</label>
    </ligand>
</feature>
<evidence type="ECO:0000313" key="21">
    <source>
        <dbReference type="EMBL" id="OWM73155.1"/>
    </source>
</evidence>
<feature type="disulfide bond" evidence="18">
    <location>
        <begin position="189"/>
        <end position="230"/>
    </location>
</feature>
<evidence type="ECO:0000256" key="5">
    <source>
        <dbReference type="ARBA" id="ARBA00022525"/>
    </source>
</evidence>
<dbReference type="GO" id="GO:0006979">
    <property type="term" value="P:response to oxidative stress"/>
    <property type="evidence" value="ECO:0007669"/>
    <property type="project" value="UniProtKB-UniRule"/>
</dbReference>
<keyword evidence="7 19" id="KW-0349">Heme</keyword>
<proteinExistence type="inferred from homology"/>
<evidence type="ECO:0000256" key="16">
    <source>
        <dbReference type="PIRSR" id="PIRSR600823-2"/>
    </source>
</evidence>
<dbReference type="InterPro" id="IPR033905">
    <property type="entry name" value="Secretory_peroxidase"/>
</dbReference>
<evidence type="ECO:0000259" key="20">
    <source>
        <dbReference type="PROSITE" id="PS50873"/>
    </source>
</evidence>
<gene>
    <name evidence="21" type="ORF">CDL15_Pgr001269</name>
</gene>
<comment type="catalytic activity">
    <reaction evidence="1 19">
        <text>2 a phenolic donor + H2O2 = 2 a phenolic radical donor + 2 H2O</text>
        <dbReference type="Rhea" id="RHEA:56136"/>
        <dbReference type="ChEBI" id="CHEBI:15377"/>
        <dbReference type="ChEBI" id="CHEBI:16240"/>
        <dbReference type="ChEBI" id="CHEBI:139520"/>
        <dbReference type="ChEBI" id="CHEBI:139521"/>
        <dbReference type="EC" id="1.11.1.7"/>
    </reaction>
</comment>
<dbReference type="SUPFAM" id="SSF48113">
    <property type="entry name" value="Heme-dependent peroxidases"/>
    <property type="match status" value="1"/>
</dbReference>
<feature type="binding site" evidence="17">
    <location>
        <position position="80"/>
    </location>
    <ligand>
        <name>Ca(2+)</name>
        <dbReference type="ChEBI" id="CHEBI:29108"/>
        <label>1</label>
    </ligand>
</feature>
<feature type="active site" description="Proton acceptor" evidence="15">
    <location>
        <position position="58"/>
    </location>
</feature>
<comment type="cofactor">
    <cofactor evidence="17 19">
        <name>heme b</name>
        <dbReference type="ChEBI" id="CHEBI:60344"/>
    </cofactor>
    <text evidence="17 19">Binds 1 heme b (iron(II)-protoporphyrin IX) group per subunit.</text>
</comment>
<dbReference type="Pfam" id="PF00141">
    <property type="entry name" value="peroxidase"/>
    <property type="match status" value="1"/>
</dbReference>
<feature type="binding site" evidence="17">
    <location>
        <position position="247"/>
    </location>
    <ligand>
        <name>Ca(2+)</name>
        <dbReference type="ChEBI" id="CHEBI:29108"/>
        <label>2</label>
    </ligand>
</feature>
<dbReference type="InterPro" id="IPR000823">
    <property type="entry name" value="Peroxidase_pln"/>
</dbReference>
<dbReference type="InterPro" id="IPR010255">
    <property type="entry name" value="Haem_peroxidase_sf"/>
</dbReference>
<evidence type="ECO:0000256" key="13">
    <source>
        <dbReference type="ARBA" id="ARBA00023157"/>
    </source>
</evidence>
<keyword evidence="9 19" id="KW-0732">Signal</keyword>
<comment type="function">
    <text evidence="2">Removal of H(2)O(2), oxidation of toxic reductants, biosynthesis and degradation of lignin, suberization, auxin catabolism, response to environmental stresses such as wounding, pathogen attack and oxidative stress. These functions might be dependent on each isozyme/isoform in each plant tissue.</text>
</comment>
<dbReference type="EC" id="1.11.1.7" evidence="4 19"/>
<keyword evidence="12 17" id="KW-0408">Iron</keyword>
<evidence type="ECO:0000256" key="17">
    <source>
        <dbReference type="PIRSR" id="PIRSR600823-3"/>
    </source>
</evidence>
<feature type="chain" id="PRO_5011826288" description="Peroxidase" evidence="19">
    <location>
        <begin position="17"/>
        <end position="328"/>
    </location>
</feature>
<dbReference type="GO" id="GO:0020037">
    <property type="term" value="F:heme binding"/>
    <property type="evidence" value="ECO:0007669"/>
    <property type="project" value="UniProtKB-UniRule"/>
</dbReference>
<feature type="binding site" evidence="17">
    <location>
        <position position="183"/>
    </location>
    <ligand>
        <name>Ca(2+)</name>
        <dbReference type="ChEBI" id="CHEBI:29108"/>
        <label>2</label>
    </ligand>
</feature>
<evidence type="ECO:0000256" key="7">
    <source>
        <dbReference type="ARBA" id="ARBA00022617"/>
    </source>
</evidence>
<evidence type="ECO:0000256" key="12">
    <source>
        <dbReference type="ARBA" id="ARBA00023004"/>
    </source>
</evidence>
<feature type="binding site" evidence="17">
    <location>
        <position position="68"/>
    </location>
    <ligand>
        <name>Ca(2+)</name>
        <dbReference type="ChEBI" id="CHEBI:29108"/>
        <label>1</label>
    </ligand>
</feature>
<dbReference type="Gene3D" id="1.10.520.10">
    <property type="match status" value="1"/>
</dbReference>
<evidence type="ECO:0000256" key="3">
    <source>
        <dbReference type="ARBA" id="ARBA00006873"/>
    </source>
</evidence>